<evidence type="ECO:0000313" key="1">
    <source>
        <dbReference type="EMBL" id="GAO08713.1"/>
    </source>
</evidence>
<proteinExistence type="predicted"/>
<dbReference type="InterPro" id="IPR005564">
    <property type="entry name" value="Major_capsid_GpE"/>
</dbReference>
<dbReference type="OrthoDB" id="3196427at2"/>
<evidence type="ECO:0008006" key="3">
    <source>
        <dbReference type="Google" id="ProtNLM"/>
    </source>
</evidence>
<dbReference type="InterPro" id="IPR053738">
    <property type="entry name" value="Lambda_capsid_assembly"/>
</dbReference>
<dbReference type="Proteomes" id="UP000048965">
    <property type="component" value="Unassembled WGS sequence"/>
</dbReference>
<keyword evidence="2" id="KW-1185">Reference proteome</keyword>
<evidence type="ECO:0000313" key="2">
    <source>
        <dbReference type="Proteomes" id="UP000048965"/>
    </source>
</evidence>
<name>A0A0P4R6E6_9ACTN</name>
<reference evidence="1 2" key="2">
    <citation type="journal article" date="2015" name="Stand. Genomic Sci.">
        <title>Draft genome sequence of marine-derived Streptomyces sp. TP-A0598, a producer of anti-MRSA antibiotic lydicamycins.</title>
        <authorList>
            <person name="Komaki H."/>
            <person name="Ichikawa N."/>
            <person name="Hosoyama A."/>
            <person name="Fujita N."/>
            <person name="Igarashi Y."/>
        </authorList>
    </citation>
    <scope>NUCLEOTIDE SEQUENCE [LARGE SCALE GENOMIC DNA]</scope>
    <source>
        <strain evidence="1 2">NBRC 110027</strain>
    </source>
</reference>
<gene>
    <name evidence="1" type="ORF">TPA0598_04_03490</name>
</gene>
<dbReference type="RefSeq" id="WP_042154510.1">
    <property type="nucleotide sequence ID" value="NZ_BBNO01000004.1"/>
</dbReference>
<reference evidence="2" key="1">
    <citation type="submission" date="2014-09" db="EMBL/GenBank/DDBJ databases">
        <title>Whole genome shotgun sequence of Streptomyces sp. NBRC 110027.</title>
        <authorList>
            <person name="Komaki H."/>
            <person name="Ichikawa N."/>
            <person name="Katano-Makiyama Y."/>
            <person name="Hosoyama A."/>
            <person name="Hashimoto M."/>
            <person name="Uohara A."/>
            <person name="Kitahashi Y."/>
            <person name="Ohji S."/>
            <person name="Kimura A."/>
            <person name="Yamazoe A."/>
            <person name="Igarashi Y."/>
            <person name="Fujita N."/>
        </authorList>
    </citation>
    <scope>NUCLEOTIDE SEQUENCE [LARGE SCALE GENOMIC DNA]</scope>
    <source>
        <strain evidence="2">NBRC 110027</strain>
    </source>
</reference>
<organism evidence="1 2">
    <name type="scientific">Streptomyces lydicamycinicus</name>
    <dbReference type="NCBI Taxonomy" id="1546107"/>
    <lineage>
        <taxon>Bacteria</taxon>
        <taxon>Bacillati</taxon>
        <taxon>Actinomycetota</taxon>
        <taxon>Actinomycetes</taxon>
        <taxon>Kitasatosporales</taxon>
        <taxon>Streptomycetaceae</taxon>
        <taxon>Streptomyces</taxon>
    </lineage>
</organism>
<dbReference type="Pfam" id="PF03864">
    <property type="entry name" value="Phage_cap_E"/>
    <property type="match status" value="1"/>
</dbReference>
<dbReference type="EMBL" id="BBNO01000004">
    <property type="protein sequence ID" value="GAO08713.1"/>
    <property type="molecule type" value="Genomic_DNA"/>
</dbReference>
<comment type="caution">
    <text evidence="1">The sequence shown here is derived from an EMBL/GenBank/DDBJ whole genome shotgun (WGS) entry which is preliminary data.</text>
</comment>
<dbReference type="AlphaFoldDB" id="A0A0P4R6E6"/>
<protein>
    <recommendedName>
        <fullName evidence="3">Major capsid protein E</fullName>
    </recommendedName>
</protein>
<accession>A0A0P4R6E6</accession>
<sequence length="351" mass="38981">MTIQDLIKNVAARDLTTFARAIPSQKDHLLTKDGGIIPTLEQDEVKWRVKDNGRYVNVAKYRAFDASVPFATREAWQTTREGMLPPLGQKLLVGEQEQVLLEASRGADEDRLIELLYDDTERHVEAIRSRVELAWGDVLVDGRFSLNAENGLTIEVDWGVPAGNLPTAPKLWSDPTSDPIKDELAWIQYLDDRGAPFPDMVVTSRKAYSFLAANNAYRAAYYGSVNPSNTPTATLTPQQINVVRDNYGLPPITFYKGQVRVDGVQTKVLPEDRWIMLPPDRTKWGQTIFGVTAEGLALSRGTNPEITKEDRPGIIITRGAQDDPVQIWTKGAAVGMPVLHTPDAHIVAKVI</sequence>
<dbReference type="Gene3D" id="3.90.1690.10">
    <property type="entry name" value="phage-related protein like domain"/>
    <property type="match status" value="1"/>
</dbReference>